<name>A0A8X6M8R2_NEPPI</name>
<dbReference type="EMBL" id="BMAW01042039">
    <property type="protein sequence ID" value="GFS32163.1"/>
    <property type="molecule type" value="Genomic_DNA"/>
</dbReference>
<comment type="caution">
    <text evidence="2">The sequence shown here is derived from an EMBL/GenBank/DDBJ whole genome shotgun (WGS) entry which is preliminary data.</text>
</comment>
<sequence length="87" mass="9973">MSKTNSRNVRAREKKPMTLAENSTGGCHRFGHTIRRNLNSPDHPCTFEALPGTHNTHPVQTIGLRVREPSRITRMGPFKQRLDSYYL</sequence>
<organism evidence="2 3">
    <name type="scientific">Nephila pilipes</name>
    <name type="common">Giant wood spider</name>
    <name type="synonym">Nephila maculata</name>
    <dbReference type="NCBI Taxonomy" id="299642"/>
    <lineage>
        <taxon>Eukaryota</taxon>
        <taxon>Metazoa</taxon>
        <taxon>Ecdysozoa</taxon>
        <taxon>Arthropoda</taxon>
        <taxon>Chelicerata</taxon>
        <taxon>Arachnida</taxon>
        <taxon>Araneae</taxon>
        <taxon>Araneomorphae</taxon>
        <taxon>Entelegynae</taxon>
        <taxon>Araneoidea</taxon>
        <taxon>Nephilidae</taxon>
        <taxon>Nephila</taxon>
    </lineage>
</organism>
<feature type="region of interest" description="Disordered" evidence="1">
    <location>
        <begin position="1"/>
        <end position="28"/>
    </location>
</feature>
<proteinExistence type="predicted"/>
<accession>A0A8X6M8R2</accession>
<dbReference type="Proteomes" id="UP000887013">
    <property type="component" value="Unassembled WGS sequence"/>
</dbReference>
<evidence type="ECO:0000313" key="2">
    <source>
        <dbReference type="EMBL" id="GFS32163.1"/>
    </source>
</evidence>
<evidence type="ECO:0000256" key="1">
    <source>
        <dbReference type="SAM" id="MobiDB-lite"/>
    </source>
</evidence>
<keyword evidence="3" id="KW-1185">Reference proteome</keyword>
<evidence type="ECO:0000313" key="3">
    <source>
        <dbReference type="Proteomes" id="UP000887013"/>
    </source>
</evidence>
<dbReference type="AlphaFoldDB" id="A0A8X6M8R2"/>
<gene>
    <name evidence="2" type="ORF">NPIL_396341</name>
</gene>
<reference evidence="2" key="1">
    <citation type="submission" date="2020-08" db="EMBL/GenBank/DDBJ databases">
        <title>Multicomponent nature underlies the extraordinary mechanical properties of spider dragline silk.</title>
        <authorList>
            <person name="Kono N."/>
            <person name="Nakamura H."/>
            <person name="Mori M."/>
            <person name="Yoshida Y."/>
            <person name="Ohtoshi R."/>
            <person name="Malay A.D."/>
            <person name="Moran D.A.P."/>
            <person name="Tomita M."/>
            <person name="Numata K."/>
            <person name="Arakawa K."/>
        </authorList>
    </citation>
    <scope>NUCLEOTIDE SEQUENCE</scope>
</reference>
<protein>
    <submittedName>
        <fullName evidence="2">Uncharacterized protein</fullName>
    </submittedName>
</protein>